<accession>A0A481ZEB4</accession>
<evidence type="ECO:0000313" key="1">
    <source>
        <dbReference type="EMBL" id="QBK93755.1"/>
    </source>
</evidence>
<organism evidence="1">
    <name type="scientific">Pithovirus LCPAC406</name>
    <dbReference type="NCBI Taxonomy" id="2506599"/>
    <lineage>
        <taxon>Viruses</taxon>
        <taxon>Pithoviruses</taxon>
    </lineage>
</organism>
<proteinExistence type="predicted"/>
<name>A0A481ZEB4_9VIRU</name>
<protein>
    <submittedName>
        <fullName evidence="1">Uncharacterized protein</fullName>
    </submittedName>
</protein>
<dbReference type="EMBL" id="MK500604">
    <property type="protein sequence ID" value="QBK93755.1"/>
    <property type="molecule type" value="Genomic_DNA"/>
</dbReference>
<gene>
    <name evidence="1" type="ORF">LCPAC406_00690</name>
</gene>
<sequence>MKIYLIPIVNTEMTVNLDPRNFDTPYLLFALKTKISLDDVMLMFNREVNYDRFTVELYKGTVKQSIWDVDKLQNIIDHWLDNHRDECLLMSKDFKIEGIPSTWIRDMIPTINISGYPTSLDEGKLYIKLDPYKDYSSTYVNFNVKIVETLERMYREGFIYGFNLTEWNLEHLGNNFYKPRWNNCMYAKNMVSFLTQRFVGEKEACFDLGTNNNVVRHFIAIGLDECKFVSDRLIIEVDGFDDAESISKYINKIIKESHGSVTLKIFRTKQVEQTKKESVMYITDDIHFPFTVSLLEESDTEE</sequence>
<reference evidence="1" key="1">
    <citation type="journal article" date="2019" name="MBio">
        <title>Virus Genomes from Deep Sea Sediments Expand the Ocean Megavirome and Support Independent Origins of Viral Gigantism.</title>
        <authorList>
            <person name="Backstrom D."/>
            <person name="Yutin N."/>
            <person name="Jorgensen S.L."/>
            <person name="Dharamshi J."/>
            <person name="Homa F."/>
            <person name="Zaremba-Niedwiedzka K."/>
            <person name="Spang A."/>
            <person name="Wolf Y.I."/>
            <person name="Koonin E.V."/>
            <person name="Ettema T.J."/>
        </authorList>
    </citation>
    <scope>NUCLEOTIDE SEQUENCE</scope>
</reference>